<evidence type="ECO:0000256" key="1">
    <source>
        <dbReference type="ARBA" id="ARBA00023002"/>
    </source>
</evidence>
<evidence type="ECO:0000259" key="3">
    <source>
        <dbReference type="Pfam" id="PF00171"/>
    </source>
</evidence>
<feature type="compositionally biased region" description="Polar residues" evidence="2">
    <location>
        <begin position="10"/>
        <end position="19"/>
    </location>
</feature>
<dbReference type="EMBL" id="JBHMCF010000014">
    <property type="protein sequence ID" value="MFB9471676.1"/>
    <property type="molecule type" value="Genomic_DNA"/>
</dbReference>
<protein>
    <submittedName>
        <fullName evidence="4">Aldehyde dehydrogenase family protein</fullName>
    </submittedName>
</protein>
<evidence type="ECO:0000313" key="5">
    <source>
        <dbReference type="Proteomes" id="UP001589568"/>
    </source>
</evidence>
<accession>A0ABV5NNX4</accession>
<comment type="caution">
    <text evidence="4">The sequence shown here is derived from an EMBL/GenBank/DDBJ whole genome shotgun (WGS) entry which is preliminary data.</text>
</comment>
<feature type="region of interest" description="Disordered" evidence="2">
    <location>
        <begin position="53"/>
        <end position="72"/>
    </location>
</feature>
<gene>
    <name evidence="4" type="ORF">ACFFR3_19310</name>
</gene>
<dbReference type="InterPro" id="IPR016161">
    <property type="entry name" value="Ald_DH/histidinol_DH"/>
</dbReference>
<reference evidence="4 5" key="1">
    <citation type="submission" date="2024-09" db="EMBL/GenBank/DDBJ databases">
        <authorList>
            <person name="Sun Q."/>
            <person name="Mori K."/>
        </authorList>
    </citation>
    <scope>NUCLEOTIDE SEQUENCE [LARGE SCALE GENOMIC DNA]</scope>
    <source>
        <strain evidence="4 5">JCM 3324</strain>
    </source>
</reference>
<organism evidence="4 5">
    <name type="scientific">Nonomuraea salmonea</name>
    <dbReference type="NCBI Taxonomy" id="46181"/>
    <lineage>
        <taxon>Bacteria</taxon>
        <taxon>Bacillati</taxon>
        <taxon>Actinomycetota</taxon>
        <taxon>Actinomycetes</taxon>
        <taxon>Streptosporangiales</taxon>
        <taxon>Streptosporangiaceae</taxon>
        <taxon>Nonomuraea</taxon>
    </lineage>
</organism>
<name>A0ABV5NNX4_9ACTN</name>
<evidence type="ECO:0000313" key="4">
    <source>
        <dbReference type="EMBL" id="MFB9471676.1"/>
    </source>
</evidence>
<dbReference type="Proteomes" id="UP001589568">
    <property type="component" value="Unassembled WGS sequence"/>
</dbReference>
<dbReference type="Pfam" id="PF00171">
    <property type="entry name" value="Aldedh"/>
    <property type="match status" value="1"/>
</dbReference>
<evidence type="ECO:0000256" key="2">
    <source>
        <dbReference type="SAM" id="MobiDB-lite"/>
    </source>
</evidence>
<dbReference type="SUPFAM" id="SSF53720">
    <property type="entry name" value="ALDH-like"/>
    <property type="match status" value="1"/>
</dbReference>
<dbReference type="InterPro" id="IPR015590">
    <property type="entry name" value="Aldehyde_DH_dom"/>
</dbReference>
<dbReference type="InterPro" id="IPR016162">
    <property type="entry name" value="Ald_DH_N"/>
</dbReference>
<keyword evidence="5" id="KW-1185">Reference proteome</keyword>
<feature type="region of interest" description="Disordered" evidence="2">
    <location>
        <begin position="1"/>
        <end position="24"/>
    </location>
</feature>
<feature type="domain" description="Aldehyde dehydrogenase" evidence="3">
    <location>
        <begin position="11"/>
        <end position="70"/>
    </location>
</feature>
<dbReference type="RefSeq" id="WP_364385388.1">
    <property type="nucleotide sequence ID" value="NZ_JBHMCF010000014.1"/>
</dbReference>
<dbReference type="Gene3D" id="3.40.605.10">
    <property type="entry name" value="Aldehyde Dehydrogenase, Chain A, domain 1"/>
    <property type="match status" value="1"/>
</dbReference>
<proteinExistence type="predicted"/>
<sequence>MGGRRGPGSSDETSTNVGPTTEAELASIQRGTAEDVDAALQAARRAFTDPCWSSVGPDRRGRNLPQIADMGGYSGSRCDTRVRAHSGERAWSVKTAR</sequence>
<keyword evidence="1" id="KW-0560">Oxidoreductase</keyword>